<gene>
    <name evidence="3" type="ORF">N7G274_002313</name>
</gene>
<dbReference type="Gene3D" id="1.10.1410.10">
    <property type="match status" value="1"/>
</dbReference>
<accession>A0ABR4AHK9</accession>
<organism evidence="3 4">
    <name type="scientific">Stereocaulon virgatum</name>
    <dbReference type="NCBI Taxonomy" id="373712"/>
    <lineage>
        <taxon>Eukaryota</taxon>
        <taxon>Fungi</taxon>
        <taxon>Dikarya</taxon>
        <taxon>Ascomycota</taxon>
        <taxon>Pezizomycotina</taxon>
        <taxon>Lecanoromycetes</taxon>
        <taxon>OSLEUM clade</taxon>
        <taxon>Lecanoromycetidae</taxon>
        <taxon>Lecanorales</taxon>
        <taxon>Lecanorineae</taxon>
        <taxon>Stereocaulaceae</taxon>
        <taxon>Stereocaulon</taxon>
    </lineage>
</organism>
<evidence type="ECO:0000313" key="3">
    <source>
        <dbReference type="EMBL" id="KAL2045230.1"/>
    </source>
</evidence>
<reference evidence="3 4" key="1">
    <citation type="submission" date="2024-09" db="EMBL/GenBank/DDBJ databases">
        <title>Rethinking Asexuality: The Enigmatic Case of Functional Sexual Genes in Lepraria (Stereocaulaceae).</title>
        <authorList>
            <person name="Doellman M."/>
            <person name="Sun Y."/>
            <person name="Barcenas-Pena A."/>
            <person name="Lumbsch H.T."/>
            <person name="Grewe F."/>
        </authorList>
    </citation>
    <scope>NUCLEOTIDE SEQUENCE [LARGE SCALE GENOMIC DNA]</scope>
    <source>
        <strain evidence="3 4">Mercado 3170</strain>
    </source>
</reference>
<feature type="region of interest" description="Disordered" evidence="1">
    <location>
        <begin position="293"/>
        <end position="317"/>
    </location>
</feature>
<dbReference type="PANTHER" id="PTHR23092">
    <property type="entry name" value="POLY(A) RNA POLYMERASE"/>
    <property type="match status" value="1"/>
</dbReference>
<dbReference type="PANTHER" id="PTHR23092:SF50">
    <property type="entry name" value="MTF2-LIKE C-TERMINAL DOMAIN-CONTAINING PROTEIN"/>
    <property type="match status" value="1"/>
</dbReference>
<dbReference type="InterPro" id="IPR043519">
    <property type="entry name" value="NT_sf"/>
</dbReference>
<dbReference type="EMBL" id="JBEFKJ010000007">
    <property type="protein sequence ID" value="KAL2045230.1"/>
    <property type="molecule type" value="Genomic_DNA"/>
</dbReference>
<dbReference type="SUPFAM" id="SSF81631">
    <property type="entry name" value="PAP/OAS1 substrate-binding domain"/>
    <property type="match status" value="1"/>
</dbReference>
<dbReference type="SUPFAM" id="SSF81301">
    <property type="entry name" value="Nucleotidyltransferase"/>
    <property type="match status" value="1"/>
</dbReference>
<proteinExistence type="predicted"/>
<feature type="domain" description="Poly(A) RNA polymerase mitochondrial-like central palm" evidence="2">
    <location>
        <begin position="239"/>
        <end position="370"/>
    </location>
</feature>
<comment type="caution">
    <text evidence="3">The sequence shown here is derived from an EMBL/GenBank/DDBJ whole genome shotgun (WGS) entry which is preliminary data.</text>
</comment>
<dbReference type="Gene3D" id="3.30.460.10">
    <property type="entry name" value="Beta Polymerase, domain 2"/>
    <property type="match status" value="1"/>
</dbReference>
<feature type="compositionally biased region" description="Low complexity" evidence="1">
    <location>
        <begin position="305"/>
        <end position="317"/>
    </location>
</feature>
<protein>
    <recommendedName>
        <fullName evidence="2">Poly(A) RNA polymerase mitochondrial-like central palm domain-containing protein</fullName>
    </recommendedName>
</protein>
<dbReference type="CDD" id="cd05402">
    <property type="entry name" value="NT_PAP_TUTase"/>
    <property type="match status" value="1"/>
</dbReference>
<sequence>MYRCTARLRSWRMSNFDLSLNTSHFQLLSTASTTPSATIKRQFAEGQEPGLHDFWKDQDSGQTKAIIVDDLSATLEAHRARNRAAVIRKIGPRPDTHGLFKRPLFLDAGANDENTIHRAGGEVRTANDPVRNELESPVSEDGRAEEQDDLDGQGFPNSSATSKRKIFRLKWPADSVQAKNMKLGKKREGFTRSVDPSEYFGMKMKIDGQWQYHETTPDEFLRPWVPYMEGSSEDNLERLSNEIRAFEAYMSLSPTEEAAAQLVIAEFTSIINHLAPTYSLTLLGSRSSGLASPTSDLDVSMSIPSSSLESTETTETLNPRQLIRNSSVVLRTIEKGLRRSGQVTDIEMITARIPLVNCKHRATGLKIQLQTMASFKAAQQYTAAYLAEFPSLRPLYVVIRHFLEMRNLTTVFEGGLGSYTILMMIVTALKHASGKFAPQDLGAQLLHVLDFYGNADLYKQGFSANPPRVFEKTKYKQWPLDERPSRSNDPQLRGIDEIVQKSETRKPYLLCLQDPANFFNDLGRKAYAIKHIQVTFKHAHSKILKVFEDRDSNRPAGGRRALSAMLKANYKDFEIDRHKIECYVKRRATFQEAVDRTDDSVKSYFEQRLQTYQETQEAKRLGTDPQASDLTSENLNFKKIITSYTLDPYLRKHITHVGESAHRIYRPVFEMRKELQQQKQPALTETPRHLP</sequence>
<feature type="region of interest" description="Disordered" evidence="1">
    <location>
        <begin position="120"/>
        <end position="160"/>
    </location>
</feature>
<evidence type="ECO:0000259" key="2">
    <source>
        <dbReference type="Pfam" id="PF22600"/>
    </source>
</evidence>
<keyword evidence="4" id="KW-1185">Reference proteome</keyword>
<dbReference type="Pfam" id="PF22600">
    <property type="entry name" value="MTPAP-like_central"/>
    <property type="match status" value="1"/>
</dbReference>
<dbReference type="InterPro" id="IPR054708">
    <property type="entry name" value="MTPAP-like_central"/>
</dbReference>
<evidence type="ECO:0000313" key="4">
    <source>
        <dbReference type="Proteomes" id="UP001590950"/>
    </source>
</evidence>
<feature type="compositionally biased region" description="Basic and acidic residues" evidence="1">
    <location>
        <begin position="130"/>
        <end position="145"/>
    </location>
</feature>
<dbReference type="InterPro" id="IPR045862">
    <property type="entry name" value="Trf4-like"/>
</dbReference>
<evidence type="ECO:0000256" key="1">
    <source>
        <dbReference type="SAM" id="MobiDB-lite"/>
    </source>
</evidence>
<name>A0ABR4AHK9_9LECA</name>
<dbReference type="Proteomes" id="UP001590950">
    <property type="component" value="Unassembled WGS sequence"/>
</dbReference>